<dbReference type="SUPFAM" id="SSF53955">
    <property type="entry name" value="Lysozyme-like"/>
    <property type="match status" value="1"/>
</dbReference>
<evidence type="ECO:0000256" key="1">
    <source>
        <dbReference type="ARBA" id="ARBA00007734"/>
    </source>
</evidence>
<feature type="domain" description="Transglycosylase SLT" evidence="5">
    <location>
        <begin position="358"/>
        <end position="462"/>
    </location>
</feature>
<name>A0ABV0BP42_9HYPH</name>
<comment type="similarity">
    <text evidence="2">Belongs to the virb1 family.</text>
</comment>
<evidence type="ECO:0000256" key="4">
    <source>
        <dbReference type="SAM" id="SignalP"/>
    </source>
</evidence>
<evidence type="ECO:0000256" key="2">
    <source>
        <dbReference type="ARBA" id="ARBA00009387"/>
    </source>
</evidence>
<dbReference type="Proteomes" id="UP001418637">
    <property type="component" value="Unassembled WGS sequence"/>
</dbReference>
<evidence type="ECO:0000313" key="6">
    <source>
        <dbReference type="EMBL" id="MEN3931310.1"/>
    </source>
</evidence>
<dbReference type="Gene3D" id="1.10.530.10">
    <property type="match status" value="1"/>
</dbReference>
<dbReference type="RefSeq" id="WP_346337344.1">
    <property type="nucleotide sequence ID" value="NZ_JBBYXI010000003.1"/>
</dbReference>
<dbReference type="Pfam" id="PF01464">
    <property type="entry name" value="SLT"/>
    <property type="match status" value="1"/>
</dbReference>
<dbReference type="PANTHER" id="PTHR37423">
    <property type="entry name" value="SOLUBLE LYTIC MUREIN TRANSGLYCOSYLASE-RELATED"/>
    <property type="match status" value="1"/>
</dbReference>
<organism evidence="6 7">
    <name type="scientific">Hohaiivirga grylli</name>
    <dbReference type="NCBI Taxonomy" id="3133970"/>
    <lineage>
        <taxon>Bacteria</taxon>
        <taxon>Pseudomonadati</taxon>
        <taxon>Pseudomonadota</taxon>
        <taxon>Alphaproteobacteria</taxon>
        <taxon>Hyphomicrobiales</taxon>
        <taxon>Methylobacteriaceae</taxon>
        <taxon>Hohaiivirga</taxon>
    </lineage>
</organism>
<keyword evidence="7" id="KW-1185">Reference proteome</keyword>
<dbReference type="EMBL" id="JBBYXI010000003">
    <property type="protein sequence ID" value="MEN3931310.1"/>
    <property type="molecule type" value="Genomic_DNA"/>
</dbReference>
<dbReference type="PANTHER" id="PTHR37423:SF2">
    <property type="entry name" value="MEMBRANE-BOUND LYTIC MUREIN TRANSGLYCOSYLASE C"/>
    <property type="match status" value="1"/>
</dbReference>
<evidence type="ECO:0000313" key="7">
    <source>
        <dbReference type="Proteomes" id="UP001418637"/>
    </source>
</evidence>
<evidence type="ECO:0000256" key="3">
    <source>
        <dbReference type="SAM" id="MobiDB-lite"/>
    </source>
</evidence>
<accession>A0ABV0BP42</accession>
<comment type="similarity">
    <text evidence="1">Belongs to the transglycosylase Slt family.</text>
</comment>
<feature type="signal peptide" evidence="4">
    <location>
        <begin position="1"/>
        <end position="28"/>
    </location>
</feature>
<sequence length="476" mass="51312">MVKDRFIRMLYLMSVMSASMLYGSVAYAEGGGNDRAQMLVPIHEWNRTPADINVSSQPSETDIAAPIPPKRPKGLDAVVAEDVDKKQAENSSTVAAQAPQLKETSPPQPREMGTPEIKPSVPVKQLASPSAPPFVLPPTNQLRGNMGMNGSLLVSEKPLVGAAPVINANGFKRVPREEKQEVVEQLSQEKPEKTTTLFAPYPPERPRDAQVQTAEAAGTLDGQGRSAVALRASLQQPQVQAEAPQVVASANIPANPEGAKQSIMPPNEIDVAVPLPPQRPAGFEDTNVQSDVVAANQPAPVAQSKNGSPNFFERLFNSPPSSVGEPETDNVAPRQRRMSKLNHIIGDDPDRAASLRSLISKHAAANGIPYKFAEAVVRVESRYNPRARNGPYIGLMQIHPRTAQSLGYGGDASGLFDPDTNLQYGIKYLAMAYKLAGGDTCGTIMRYQGGHRAVSMTSANRKYCSKVKMIFSENLH</sequence>
<dbReference type="InterPro" id="IPR008258">
    <property type="entry name" value="Transglycosylase_SLT_dom_1"/>
</dbReference>
<reference evidence="6 7" key="1">
    <citation type="submission" date="2024-04" db="EMBL/GenBank/DDBJ databases">
        <title>A novel species isolated from cricket.</title>
        <authorList>
            <person name="Wang H.-C."/>
        </authorList>
    </citation>
    <scope>NUCLEOTIDE SEQUENCE [LARGE SCALE GENOMIC DNA]</scope>
    <source>
        <strain evidence="6 7">WL0021</strain>
    </source>
</reference>
<proteinExistence type="inferred from homology"/>
<feature type="chain" id="PRO_5045138285" evidence="4">
    <location>
        <begin position="29"/>
        <end position="476"/>
    </location>
</feature>
<gene>
    <name evidence="6" type="ORF">WJT86_09595</name>
</gene>
<feature type="region of interest" description="Disordered" evidence="3">
    <location>
        <begin position="51"/>
        <end position="117"/>
    </location>
</feature>
<comment type="caution">
    <text evidence="6">The sequence shown here is derived from an EMBL/GenBank/DDBJ whole genome shotgun (WGS) entry which is preliminary data.</text>
</comment>
<keyword evidence="4" id="KW-0732">Signal</keyword>
<dbReference type="InterPro" id="IPR023346">
    <property type="entry name" value="Lysozyme-like_dom_sf"/>
</dbReference>
<evidence type="ECO:0000259" key="5">
    <source>
        <dbReference type="Pfam" id="PF01464"/>
    </source>
</evidence>
<protein>
    <submittedName>
        <fullName evidence="6">Transglycosylase SLT domain-containing protein</fullName>
    </submittedName>
</protein>